<evidence type="ECO:0000256" key="3">
    <source>
        <dbReference type="ARBA" id="ARBA00023016"/>
    </source>
</evidence>
<keyword evidence="2 5" id="KW-0805">Transcription regulation</keyword>
<comment type="caution">
    <text evidence="8">The sequence shown here is derived from an EMBL/GenBank/DDBJ whole genome shotgun (WGS) entry which is preliminary data.</text>
</comment>
<organism evidence="8 9">
    <name type="scientific">Massiliimalia timonensis</name>
    <dbReference type="NCBI Taxonomy" id="1987501"/>
    <lineage>
        <taxon>Bacteria</taxon>
        <taxon>Bacillati</taxon>
        <taxon>Bacillota</taxon>
        <taxon>Clostridia</taxon>
        <taxon>Eubacteriales</taxon>
        <taxon>Oscillospiraceae</taxon>
        <taxon>Massiliimalia</taxon>
    </lineage>
</organism>
<dbReference type="AlphaFoldDB" id="A0A8J6TQZ4"/>
<dbReference type="InterPro" id="IPR036390">
    <property type="entry name" value="WH_DNA-bd_sf"/>
</dbReference>
<evidence type="ECO:0000313" key="9">
    <source>
        <dbReference type="Proteomes" id="UP000632659"/>
    </source>
</evidence>
<evidence type="ECO:0000259" key="6">
    <source>
        <dbReference type="Pfam" id="PF01628"/>
    </source>
</evidence>
<proteinExistence type="inferred from homology"/>
<feature type="domain" description="Winged helix-turn-helix transcription repressor HrcA DNA-binding" evidence="7">
    <location>
        <begin position="10"/>
        <end position="73"/>
    </location>
</feature>
<dbReference type="PANTHER" id="PTHR34824">
    <property type="entry name" value="HEAT-INDUCIBLE TRANSCRIPTION REPRESSOR HRCA"/>
    <property type="match status" value="1"/>
</dbReference>
<dbReference type="NCBIfam" id="TIGR00331">
    <property type="entry name" value="hrcA"/>
    <property type="match status" value="1"/>
</dbReference>
<comment type="function">
    <text evidence="5">Negative regulator of class I heat shock genes (grpE-dnaK-dnaJ and groELS operons). Prevents heat-shock induction of these operons.</text>
</comment>
<keyword evidence="3 5" id="KW-0346">Stress response</keyword>
<protein>
    <recommendedName>
        <fullName evidence="5">Heat-inducible transcription repressor HrcA</fullName>
    </recommendedName>
</protein>
<dbReference type="InterPro" id="IPR002571">
    <property type="entry name" value="HrcA"/>
</dbReference>
<keyword evidence="1 5" id="KW-0678">Repressor</keyword>
<dbReference type="HAMAP" id="MF_00081">
    <property type="entry name" value="HrcA"/>
    <property type="match status" value="1"/>
</dbReference>
<sequence length="344" mass="38483">MALDDRKLLVLATIVEEYIRSGEPVGSKTILNSSKINVSSATVRNDMAALEKMGLLEQPHTSAGRIPTYLGYRLYIERLMRPYVLSAKEKHEIDEQLTRNGITAENVVDNAVQVLSDLTQLTVVNTNNMPHFSVITRVEVIPAGRRLYALLIITSSGSIKNKICRLEFDLTNEQLGFFAEFVNKNLKGINIDELTPAMLQNLAIALGSYMISLSPLLYAVYELSEEFSHDNVNIRGEQRLLEAGNMDSVEIVRFLNEKQELARLLSEAFSGIKVIFGKENETFSITNSSMVVSPYRIGEAQGGSLGIIGPLRLDYAKVIPYMQYFSDSVTKMLSDILHEEHETK</sequence>
<dbReference type="Gene3D" id="3.30.390.60">
    <property type="entry name" value="Heat-inducible transcription repressor hrca homolog, domain 3"/>
    <property type="match status" value="1"/>
</dbReference>
<dbReference type="InterPro" id="IPR023120">
    <property type="entry name" value="WHTH_transcript_rep_HrcA_IDD"/>
</dbReference>
<dbReference type="InterPro" id="IPR021153">
    <property type="entry name" value="HrcA_C"/>
</dbReference>
<dbReference type="OrthoDB" id="9783139at2"/>
<comment type="similarity">
    <text evidence="5">Belongs to the HrcA family.</text>
</comment>
<dbReference type="SUPFAM" id="SSF55781">
    <property type="entry name" value="GAF domain-like"/>
    <property type="match status" value="1"/>
</dbReference>
<evidence type="ECO:0000256" key="4">
    <source>
        <dbReference type="ARBA" id="ARBA00023163"/>
    </source>
</evidence>
<dbReference type="EMBL" id="JACRTL010000001">
    <property type="protein sequence ID" value="MBC8609986.1"/>
    <property type="molecule type" value="Genomic_DNA"/>
</dbReference>
<dbReference type="GO" id="GO:0003677">
    <property type="term" value="F:DNA binding"/>
    <property type="evidence" value="ECO:0007669"/>
    <property type="project" value="InterPro"/>
</dbReference>
<dbReference type="PANTHER" id="PTHR34824:SF1">
    <property type="entry name" value="HEAT-INDUCIBLE TRANSCRIPTION REPRESSOR HRCA"/>
    <property type="match status" value="1"/>
</dbReference>
<dbReference type="SUPFAM" id="SSF46785">
    <property type="entry name" value="Winged helix' DNA-binding domain"/>
    <property type="match status" value="1"/>
</dbReference>
<evidence type="ECO:0000256" key="2">
    <source>
        <dbReference type="ARBA" id="ARBA00023015"/>
    </source>
</evidence>
<feature type="domain" description="Heat-inducible transcription repressor HrcA C-terminal" evidence="6">
    <location>
        <begin position="105"/>
        <end position="319"/>
    </location>
</feature>
<gene>
    <name evidence="5 8" type="primary">hrcA</name>
    <name evidence="8" type="ORF">H8702_02475</name>
</gene>
<evidence type="ECO:0000259" key="7">
    <source>
        <dbReference type="Pfam" id="PF03444"/>
    </source>
</evidence>
<evidence type="ECO:0000256" key="1">
    <source>
        <dbReference type="ARBA" id="ARBA00022491"/>
    </source>
</evidence>
<dbReference type="InterPro" id="IPR005104">
    <property type="entry name" value="WHTH_HrcA_DNA-bd"/>
</dbReference>
<reference evidence="8" key="1">
    <citation type="submission" date="2020-08" db="EMBL/GenBank/DDBJ databases">
        <title>Genome public.</title>
        <authorList>
            <person name="Liu C."/>
            <person name="Sun Q."/>
        </authorList>
    </citation>
    <scope>NUCLEOTIDE SEQUENCE</scope>
    <source>
        <strain evidence="8">NSJ-15</strain>
    </source>
</reference>
<evidence type="ECO:0000256" key="5">
    <source>
        <dbReference type="HAMAP-Rule" id="MF_00081"/>
    </source>
</evidence>
<dbReference type="Gene3D" id="1.10.10.10">
    <property type="entry name" value="Winged helix-like DNA-binding domain superfamily/Winged helix DNA-binding domain"/>
    <property type="match status" value="1"/>
</dbReference>
<dbReference type="GO" id="GO:0045892">
    <property type="term" value="P:negative regulation of DNA-templated transcription"/>
    <property type="evidence" value="ECO:0007669"/>
    <property type="project" value="UniProtKB-UniRule"/>
</dbReference>
<dbReference type="Pfam" id="PF03444">
    <property type="entry name" value="WHD_HrcA"/>
    <property type="match status" value="1"/>
</dbReference>
<keyword evidence="4 5" id="KW-0804">Transcription</keyword>
<dbReference type="InterPro" id="IPR029016">
    <property type="entry name" value="GAF-like_dom_sf"/>
</dbReference>
<dbReference type="Gene3D" id="3.30.450.40">
    <property type="match status" value="1"/>
</dbReference>
<keyword evidence="9" id="KW-1185">Reference proteome</keyword>
<dbReference type="InterPro" id="IPR036388">
    <property type="entry name" value="WH-like_DNA-bd_sf"/>
</dbReference>
<dbReference type="RefSeq" id="WP_093988405.1">
    <property type="nucleotide sequence ID" value="NZ_FYDD01000003.1"/>
</dbReference>
<dbReference type="Pfam" id="PF01628">
    <property type="entry name" value="HrcA"/>
    <property type="match status" value="1"/>
</dbReference>
<name>A0A8J6TQZ4_9FIRM</name>
<dbReference type="Proteomes" id="UP000632659">
    <property type="component" value="Unassembled WGS sequence"/>
</dbReference>
<accession>A0A8J6TQZ4</accession>
<dbReference type="PIRSF" id="PIRSF005485">
    <property type="entry name" value="HrcA"/>
    <property type="match status" value="1"/>
</dbReference>
<evidence type="ECO:0000313" key="8">
    <source>
        <dbReference type="EMBL" id="MBC8609986.1"/>
    </source>
</evidence>